<dbReference type="Pfam" id="PF03288">
    <property type="entry name" value="Pox_D5"/>
    <property type="match status" value="1"/>
</dbReference>
<dbReference type="RefSeq" id="WP_092593536.1">
    <property type="nucleotide sequence ID" value="NZ_FMWL01000034.1"/>
</dbReference>
<dbReference type="PROSITE" id="PS51206">
    <property type="entry name" value="SF3_HELICASE_1"/>
    <property type="match status" value="1"/>
</dbReference>
<dbReference type="OrthoDB" id="9763644at2"/>
<evidence type="ECO:0000259" key="5">
    <source>
        <dbReference type="PROSITE" id="PS51206"/>
    </source>
</evidence>
<keyword evidence="7" id="KW-1185">Reference proteome</keyword>
<dbReference type="InterPro" id="IPR015330">
    <property type="entry name" value="DNA_primase/pol_bifunc_N"/>
</dbReference>
<dbReference type="Pfam" id="PF19263">
    <property type="entry name" value="DUF5906"/>
    <property type="match status" value="1"/>
</dbReference>
<dbReference type="Pfam" id="PF08706">
    <property type="entry name" value="D5_N"/>
    <property type="match status" value="1"/>
</dbReference>
<proteinExistence type="predicted"/>
<dbReference type="Gene3D" id="3.40.50.300">
    <property type="entry name" value="P-loop containing nucleotide triphosphate hydrolases"/>
    <property type="match status" value="1"/>
</dbReference>
<evidence type="ECO:0000313" key="6">
    <source>
        <dbReference type="EMBL" id="SCZ82097.1"/>
    </source>
</evidence>
<dbReference type="Gene3D" id="3.30.720.160">
    <property type="entry name" value="Bifunctional DNA primase/polymerase, N-terminal"/>
    <property type="match status" value="1"/>
</dbReference>
<dbReference type="InterPro" id="IPR051620">
    <property type="entry name" value="ORF904-like_C"/>
</dbReference>
<keyword evidence="4" id="KW-0067">ATP-binding</keyword>
<dbReference type="InterPro" id="IPR045455">
    <property type="entry name" value="NrS-1_pol-like_helicase"/>
</dbReference>
<dbReference type="Proteomes" id="UP000199208">
    <property type="component" value="Unassembled WGS sequence"/>
</dbReference>
<dbReference type="SMART" id="SM00942">
    <property type="entry name" value="PriCT_1"/>
    <property type="match status" value="1"/>
</dbReference>
<gene>
    <name evidence="6" type="ORF">SAMN03080599_03354</name>
</gene>
<keyword evidence="1" id="KW-0547">Nucleotide-binding</keyword>
<dbReference type="STRING" id="1120920.SAMN03080599_03354"/>
<keyword evidence="2" id="KW-0378">Hydrolase</keyword>
<reference evidence="6 7" key="1">
    <citation type="submission" date="2016-10" db="EMBL/GenBank/DDBJ databases">
        <authorList>
            <person name="de Groot N.N."/>
        </authorList>
    </citation>
    <scope>NUCLEOTIDE SEQUENCE [LARGE SCALE GENOMIC DNA]</scope>
    <source>
        <strain evidence="6 7">DSM 2784</strain>
    </source>
</reference>
<keyword evidence="3" id="KW-0347">Helicase</keyword>
<evidence type="ECO:0000256" key="3">
    <source>
        <dbReference type="ARBA" id="ARBA00022806"/>
    </source>
</evidence>
<dbReference type="Pfam" id="PF08708">
    <property type="entry name" value="PriCT_1"/>
    <property type="match status" value="1"/>
</dbReference>
<dbReference type="EMBL" id="FMWL01000034">
    <property type="protein sequence ID" value="SCZ82097.1"/>
    <property type="molecule type" value="Genomic_DNA"/>
</dbReference>
<evidence type="ECO:0000256" key="1">
    <source>
        <dbReference type="ARBA" id="ARBA00022741"/>
    </source>
</evidence>
<dbReference type="GO" id="GO:0005524">
    <property type="term" value="F:ATP binding"/>
    <property type="evidence" value="ECO:0007669"/>
    <property type="project" value="UniProtKB-KW"/>
</dbReference>
<dbReference type="SUPFAM" id="SSF52540">
    <property type="entry name" value="P-loop containing nucleoside triphosphate hydrolases"/>
    <property type="match status" value="1"/>
</dbReference>
<dbReference type="NCBIfam" id="TIGR01613">
    <property type="entry name" value="primase_Cterm"/>
    <property type="match status" value="1"/>
</dbReference>
<dbReference type="InterPro" id="IPR027417">
    <property type="entry name" value="P-loop_NTPase"/>
</dbReference>
<name>A0A1G5S7J8_9FIRM</name>
<dbReference type="CDD" id="cd04859">
    <property type="entry name" value="Prim_Pol"/>
    <property type="match status" value="1"/>
</dbReference>
<evidence type="ECO:0000256" key="4">
    <source>
        <dbReference type="ARBA" id="ARBA00022840"/>
    </source>
</evidence>
<dbReference type="PANTHER" id="PTHR35372:SF2">
    <property type="entry name" value="SF3 HELICASE DOMAIN-CONTAINING PROTEIN"/>
    <property type="match status" value="1"/>
</dbReference>
<dbReference type="GO" id="GO:0016787">
    <property type="term" value="F:hydrolase activity"/>
    <property type="evidence" value="ECO:0007669"/>
    <property type="project" value="UniProtKB-KW"/>
</dbReference>
<dbReference type="InterPro" id="IPR006500">
    <property type="entry name" value="Helicase_put_C_phage/plasmid"/>
</dbReference>
<dbReference type="InterPro" id="IPR014818">
    <property type="entry name" value="Phage/plasmid_primase_P4_C"/>
</dbReference>
<dbReference type="InterPro" id="IPR014015">
    <property type="entry name" value="Helicase_SF3_DNA-vir"/>
</dbReference>
<dbReference type="Pfam" id="PF09250">
    <property type="entry name" value="Prim-Pol"/>
    <property type="match status" value="1"/>
</dbReference>
<dbReference type="SMART" id="SM00943">
    <property type="entry name" value="Prim-Pol"/>
    <property type="match status" value="1"/>
</dbReference>
<evidence type="ECO:0000256" key="2">
    <source>
        <dbReference type="ARBA" id="ARBA00022801"/>
    </source>
</evidence>
<dbReference type="AlphaFoldDB" id="A0A1G5S7J8"/>
<dbReference type="InterPro" id="IPR014820">
    <property type="entry name" value="PriCT_1"/>
</dbReference>
<organism evidence="6 7">
    <name type="scientific">Acidaminobacter hydrogenoformans DSM 2784</name>
    <dbReference type="NCBI Taxonomy" id="1120920"/>
    <lineage>
        <taxon>Bacteria</taxon>
        <taxon>Bacillati</taxon>
        <taxon>Bacillota</taxon>
        <taxon>Clostridia</taxon>
        <taxon>Peptostreptococcales</taxon>
        <taxon>Acidaminobacteraceae</taxon>
        <taxon>Acidaminobacter</taxon>
    </lineage>
</organism>
<evidence type="ECO:0000313" key="7">
    <source>
        <dbReference type="Proteomes" id="UP000199208"/>
    </source>
</evidence>
<accession>A0A1G5S7J8</accession>
<protein>
    <submittedName>
        <fullName evidence="6">Phage/plasmid primase, P4 family, C-terminal domain-containing protein</fullName>
    </submittedName>
</protein>
<dbReference type="SUPFAM" id="SSF56747">
    <property type="entry name" value="Prim-pol domain"/>
    <property type="match status" value="1"/>
</dbReference>
<dbReference type="PANTHER" id="PTHR35372">
    <property type="entry name" value="ATP BINDING PROTEIN-RELATED"/>
    <property type="match status" value="1"/>
</dbReference>
<dbReference type="SMART" id="SM00885">
    <property type="entry name" value="D5_N"/>
    <property type="match status" value="1"/>
</dbReference>
<dbReference type="InterPro" id="IPR004968">
    <property type="entry name" value="DNA_primase/NTPase_C"/>
</dbReference>
<dbReference type="GO" id="GO:0004386">
    <property type="term" value="F:helicase activity"/>
    <property type="evidence" value="ECO:0007669"/>
    <property type="project" value="UniProtKB-KW"/>
</dbReference>
<sequence>MTVVTIQNADSNPRLKAALDLEKQGFSIIILGEKSKKAAGPWKQYQTERMTEDQIRAAFAKAPFSNIGIVTGTISGVMVLDVDGPQGIESLKEIGHLPATPSVRTGSGGIHYYYKHPGKQYRNSAGKIAPGLDIRAEGGMIVAPPSIHPNGELYEWTIGLDEVELADPPEKLLEMIKAASAERHEATQADATGDLIEGGRNDHLIRQAGSLRVRGLSLPAIKAAILAENETRCSPPLTQSELEKTIFKTLEKWEPGTALDFSEGVENEDPESFFNWYEVDIKTGNLKHLVIDRLAAHFQMRHPALSIGGALFQYDNGVYKILADDQIKMQVRQHLLPGKARVHTLNEALSLYKMLTYTEADKVNEKPHLINLKNGVLDVKTWKTYEHNPRLKSTVQIQAQYVPEASAPNFKKYLNDILDEDAQRTLQEIAGYIVSGYTLAKKLFILTGVSNSGKSVFINVIEMLVGPENCSHVALQDFGNDRFLTAQLFGKTLNSNADLSHDALKNSAIIKMLTGGADAIEAQRKGEQAFSFVNRARLLFSCNRLPRIYNDKTAIDRITIVKFERTVPPENRVDLIPIFKDELDGILAWALEGLKRLMKNKFIFSESSGAVELLDEYKKTCDPLEIFLEDVCEVGADHEIGSKELYAAYEKWALESGHQKVFALNNFVVELRTMRPEIKKIRVRKAYGYVSFLKGIRLIPEEEPTEDFTGQIYQGTIPW</sequence>
<feature type="domain" description="SF3 helicase" evidence="5">
    <location>
        <begin position="421"/>
        <end position="576"/>
    </location>
</feature>